<gene>
    <name evidence="2" type="ORF">Q2T52_04685</name>
</gene>
<dbReference type="CDD" id="cd18737">
    <property type="entry name" value="PIN_VapC4-5_FitB-like"/>
    <property type="match status" value="1"/>
</dbReference>
<organism evidence="2 3">
    <name type="scientific">Rhizobium oryzicola</name>
    <dbReference type="NCBI Taxonomy" id="1232668"/>
    <lineage>
        <taxon>Bacteria</taxon>
        <taxon>Pseudomonadati</taxon>
        <taxon>Pseudomonadota</taxon>
        <taxon>Alphaproteobacteria</taxon>
        <taxon>Hyphomicrobiales</taxon>
        <taxon>Rhizobiaceae</taxon>
        <taxon>Rhizobium/Agrobacterium group</taxon>
        <taxon>Rhizobium</taxon>
    </lineage>
</organism>
<evidence type="ECO:0000259" key="1">
    <source>
        <dbReference type="Pfam" id="PF01850"/>
    </source>
</evidence>
<dbReference type="SUPFAM" id="SSF88723">
    <property type="entry name" value="PIN domain-like"/>
    <property type="match status" value="1"/>
</dbReference>
<dbReference type="Gene3D" id="3.40.50.1010">
    <property type="entry name" value="5'-nuclease"/>
    <property type="match status" value="1"/>
</dbReference>
<reference evidence="2" key="1">
    <citation type="journal article" date="2015" name="Int. J. Syst. Evol. Microbiol.">
        <title>Rhizobium oryzicola sp. nov., potential plant-growth-promoting endophytic bacteria isolated from rice roots.</title>
        <authorList>
            <person name="Zhang X.X."/>
            <person name="Gao J.S."/>
            <person name="Cao Y.H."/>
            <person name="Sheirdil R.A."/>
            <person name="Wang X.C."/>
            <person name="Zhang L."/>
        </authorList>
    </citation>
    <scope>NUCLEOTIDE SEQUENCE</scope>
    <source>
        <strain evidence="2">05753</strain>
    </source>
</reference>
<keyword evidence="3" id="KW-1185">Reference proteome</keyword>
<dbReference type="InterPro" id="IPR002716">
    <property type="entry name" value="PIN_dom"/>
</dbReference>
<dbReference type="Proteomes" id="UP001169006">
    <property type="component" value="Unassembled WGS sequence"/>
</dbReference>
<evidence type="ECO:0000313" key="2">
    <source>
        <dbReference type="EMBL" id="MDO1581386.1"/>
    </source>
</evidence>
<dbReference type="RefSeq" id="WP_302075497.1">
    <property type="nucleotide sequence ID" value="NZ_JAUKWQ010000001.1"/>
</dbReference>
<name>A0ABT8SST9_9HYPH</name>
<protein>
    <submittedName>
        <fullName evidence="2">Type II toxin-antitoxin system VapC family toxin</fullName>
    </submittedName>
</protein>
<sequence>MVKALFDSNILIDFLSGREPARAELALYPDKAISMITWMEVMVGVSDENREATIGFLRHFTCIEIDQVVAEQAVALRGAYRLKLPGAIVWASAMAHDRLLVTRDAKDIPADHPGVRIPYDI</sequence>
<feature type="domain" description="PIN" evidence="1">
    <location>
        <begin position="5"/>
        <end position="105"/>
    </location>
</feature>
<accession>A0ABT8SST9</accession>
<comment type="caution">
    <text evidence="2">The sequence shown here is derived from an EMBL/GenBank/DDBJ whole genome shotgun (WGS) entry which is preliminary data.</text>
</comment>
<dbReference type="Pfam" id="PF01850">
    <property type="entry name" value="PIN"/>
    <property type="match status" value="1"/>
</dbReference>
<evidence type="ECO:0000313" key="3">
    <source>
        <dbReference type="Proteomes" id="UP001169006"/>
    </source>
</evidence>
<reference evidence="2" key="2">
    <citation type="submission" date="2023-07" db="EMBL/GenBank/DDBJ databases">
        <authorList>
            <person name="Sun H."/>
        </authorList>
    </citation>
    <scope>NUCLEOTIDE SEQUENCE</scope>
    <source>
        <strain evidence="2">05753</strain>
    </source>
</reference>
<dbReference type="InterPro" id="IPR029060">
    <property type="entry name" value="PIN-like_dom_sf"/>
</dbReference>
<dbReference type="EMBL" id="JAUKWQ010000001">
    <property type="protein sequence ID" value="MDO1581386.1"/>
    <property type="molecule type" value="Genomic_DNA"/>
</dbReference>
<proteinExistence type="predicted"/>